<dbReference type="Pfam" id="PF10274">
    <property type="entry name" value="ParcG"/>
    <property type="match status" value="1"/>
</dbReference>
<reference evidence="1 2" key="1">
    <citation type="journal article" date="2015" name="Nat. Commun.">
        <title>Lucilia cuprina genome unlocks parasitic fly biology to underpin future interventions.</title>
        <authorList>
            <person name="Anstead C.A."/>
            <person name="Korhonen P.K."/>
            <person name="Young N.D."/>
            <person name="Hall R.S."/>
            <person name="Jex A.R."/>
            <person name="Murali S.C."/>
            <person name="Hughes D.S."/>
            <person name="Lee S.F."/>
            <person name="Perry T."/>
            <person name="Stroehlein A.J."/>
            <person name="Ansell B.R."/>
            <person name="Breugelmans B."/>
            <person name="Hofmann A."/>
            <person name="Qu J."/>
            <person name="Dugan S."/>
            <person name="Lee S.L."/>
            <person name="Chao H."/>
            <person name="Dinh H."/>
            <person name="Han Y."/>
            <person name="Doddapaneni H.V."/>
            <person name="Worley K.C."/>
            <person name="Muzny D.M."/>
            <person name="Ioannidis P."/>
            <person name="Waterhouse R.M."/>
            <person name="Zdobnov E.M."/>
            <person name="James P.J."/>
            <person name="Bagnall N.H."/>
            <person name="Kotze A.C."/>
            <person name="Gibbs R.A."/>
            <person name="Richards S."/>
            <person name="Batterham P."/>
            <person name="Gasser R.B."/>
        </authorList>
    </citation>
    <scope>NUCLEOTIDE SEQUENCE [LARGE SCALE GENOMIC DNA]</scope>
    <source>
        <strain evidence="1 2">LS</strain>
        <tissue evidence="1">Full body</tissue>
    </source>
</reference>
<dbReference type="GO" id="GO:0051879">
    <property type="term" value="F:Hsp90 protein binding"/>
    <property type="evidence" value="ECO:0007669"/>
    <property type="project" value="TreeGrafter"/>
</dbReference>
<dbReference type="OMA" id="DLDYCYY"/>
<dbReference type="AlphaFoldDB" id="A0A0L0CEF1"/>
<dbReference type="EMBL" id="JRES01000501">
    <property type="protein sequence ID" value="KNC30626.1"/>
    <property type="molecule type" value="Genomic_DNA"/>
</dbReference>
<dbReference type="STRING" id="7375.A0A0L0CEF1"/>
<dbReference type="Proteomes" id="UP000037069">
    <property type="component" value="Unassembled WGS sequence"/>
</dbReference>
<dbReference type="GO" id="GO:0030544">
    <property type="term" value="F:Hsp70 protein binding"/>
    <property type="evidence" value="ECO:0007669"/>
    <property type="project" value="TreeGrafter"/>
</dbReference>
<dbReference type="PANTHER" id="PTHR21207:SF2">
    <property type="entry name" value="PARKIN COREGULATED GENE PROTEIN"/>
    <property type="match status" value="1"/>
</dbReference>
<name>A0A0L0CEF1_LUCCU</name>
<dbReference type="SUPFAM" id="SSF48371">
    <property type="entry name" value="ARM repeat"/>
    <property type="match status" value="1"/>
</dbReference>
<keyword evidence="2" id="KW-1185">Reference proteome</keyword>
<proteinExistence type="predicted"/>
<dbReference type="OrthoDB" id="5954824at2759"/>
<dbReference type="PANTHER" id="PTHR21207">
    <property type="entry name" value="PARKIN COREGULATED GENE PROTEIN PARK2 COREGULATED"/>
    <property type="match status" value="1"/>
</dbReference>
<gene>
    <name evidence="1" type="ORF">FF38_11708</name>
</gene>
<dbReference type="InterPro" id="IPR016024">
    <property type="entry name" value="ARM-type_fold"/>
</dbReference>
<evidence type="ECO:0000313" key="2">
    <source>
        <dbReference type="Proteomes" id="UP000037069"/>
    </source>
</evidence>
<protein>
    <recommendedName>
        <fullName evidence="3">Parkin coregulated gene protein</fullName>
    </recommendedName>
</protein>
<dbReference type="InterPro" id="IPR019399">
    <property type="entry name" value="Parkin_co-regulated_protein"/>
</dbReference>
<sequence length="275" mass="31637">MVTDVANIQQLTGKQCRELLFMRSKKPKRIVPAFTYQALQDNTMVAPPKKYTDYQTIMYLKRPAKDTFFKIYWKRGDIPVTFSGKLLRKKNTKEFPLKWYCPPQNLDYCYYLPIFVDGLSDNDVEIRKLAQYGAMDLILKAPQKVLPVLPKLILPLKRAFNTRDKKIIIGALKVLQLMVLVGPCVGQALVPYYRQLLAVCNLYKNINVNLGNFIDPDRDCRIGDVIEDTLNILEHCGGPNAFINIKYMVPTYESSVYPRCENPPVKSTQDETKNT</sequence>
<comment type="caution">
    <text evidence="1">The sequence shown here is derived from an EMBL/GenBank/DDBJ whole genome shotgun (WGS) entry which is preliminary data.</text>
</comment>
<evidence type="ECO:0008006" key="3">
    <source>
        <dbReference type="Google" id="ProtNLM"/>
    </source>
</evidence>
<organism evidence="1 2">
    <name type="scientific">Lucilia cuprina</name>
    <name type="common">Green bottle fly</name>
    <name type="synonym">Australian sheep blowfly</name>
    <dbReference type="NCBI Taxonomy" id="7375"/>
    <lineage>
        <taxon>Eukaryota</taxon>
        <taxon>Metazoa</taxon>
        <taxon>Ecdysozoa</taxon>
        <taxon>Arthropoda</taxon>
        <taxon>Hexapoda</taxon>
        <taxon>Insecta</taxon>
        <taxon>Pterygota</taxon>
        <taxon>Neoptera</taxon>
        <taxon>Endopterygota</taxon>
        <taxon>Diptera</taxon>
        <taxon>Brachycera</taxon>
        <taxon>Muscomorpha</taxon>
        <taxon>Oestroidea</taxon>
        <taxon>Calliphoridae</taxon>
        <taxon>Luciliinae</taxon>
        <taxon>Lucilia</taxon>
    </lineage>
</organism>
<accession>A0A0L0CEF1</accession>
<evidence type="ECO:0000313" key="1">
    <source>
        <dbReference type="EMBL" id="KNC30626.1"/>
    </source>
</evidence>